<keyword evidence="3" id="KW-0597">Phosphoprotein</keyword>
<dbReference type="InterPro" id="IPR010910">
    <property type="entry name" value="Nitrate/nitrite_sensing_bac"/>
</dbReference>
<dbReference type="PROSITE" id="PS50906">
    <property type="entry name" value="NIT"/>
    <property type="match status" value="1"/>
</dbReference>
<dbReference type="InterPro" id="IPR003594">
    <property type="entry name" value="HATPase_dom"/>
</dbReference>
<organism evidence="8 9">
    <name type="scientific">Actinomadura macrotermitis</name>
    <dbReference type="NCBI Taxonomy" id="2585200"/>
    <lineage>
        <taxon>Bacteria</taxon>
        <taxon>Bacillati</taxon>
        <taxon>Actinomycetota</taxon>
        <taxon>Actinomycetes</taxon>
        <taxon>Streptosporangiales</taxon>
        <taxon>Thermomonosporaceae</taxon>
        <taxon>Actinomadura</taxon>
    </lineage>
</organism>
<dbReference type="Proteomes" id="UP000487268">
    <property type="component" value="Unassembled WGS sequence"/>
</dbReference>
<dbReference type="EC" id="2.7.13.3" evidence="2"/>
<dbReference type="OrthoDB" id="3845898at2"/>
<dbReference type="RefSeq" id="WP_153531317.1">
    <property type="nucleotide sequence ID" value="NZ_WEGH01000001.1"/>
</dbReference>
<feature type="compositionally biased region" description="Pro residues" evidence="6">
    <location>
        <begin position="744"/>
        <end position="772"/>
    </location>
</feature>
<evidence type="ECO:0000256" key="6">
    <source>
        <dbReference type="SAM" id="MobiDB-lite"/>
    </source>
</evidence>
<dbReference type="GO" id="GO:0000160">
    <property type="term" value="P:phosphorelay signal transduction system"/>
    <property type="evidence" value="ECO:0007669"/>
    <property type="project" value="TreeGrafter"/>
</dbReference>
<reference evidence="8 9" key="1">
    <citation type="submission" date="2019-10" db="EMBL/GenBank/DDBJ databases">
        <title>Actinomadura rubteroloni sp. nov. and Actinomadura macrotermitis sp. nov., isolated from the gut of fungus growing-termite Macrotermes natalensis.</title>
        <authorList>
            <person name="Benndorf R."/>
            <person name="Martin K."/>
            <person name="Kuefner M."/>
            <person name="De Beer W."/>
            <person name="Kaster A.-K."/>
            <person name="Vollmers J."/>
            <person name="Poulsen M."/>
            <person name="Beemelmanns C."/>
        </authorList>
    </citation>
    <scope>NUCLEOTIDE SEQUENCE [LARGE SCALE GENOMIC DNA]</scope>
    <source>
        <strain evidence="8 9">RB68</strain>
    </source>
</reference>
<evidence type="ECO:0000256" key="1">
    <source>
        <dbReference type="ARBA" id="ARBA00000085"/>
    </source>
</evidence>
<evidence type="ECO:0000256" key="5">
    <source>
        <dbReference type="ARBA" id="ARBA00022777"/>
    </source>
</evidence>
<dbReference type="SMART" id="SM00387">
    <property type="entry name" value="HATPase_c"/>
    <property type="match status" value="1"/>
</dbReference>
<comment type="catalytic activity">
    <reaction evidence="1">
        <text>ATP + protein L-histidine = ADP + protein N-phospho-L-histidine.</text>
        <dbReference type="EC" id="2.7.13.3"/>
    </reaction>
</comment>
<keyword evidence="4" id="KW-0808">Transferase</keyword>
<evidence type="ECO:0000313" key="9">
    <source>
        <dbReference type="Proteomes" id="UP000487268"/>
    </source>
</evidence>
<feature type="compositionally biased region" description="Basic and acidic residues" evidence="6">
    <location>
        <begin position="728"/>
        <end position="738"/>
    </location>
</feature>
<dbReference type="EMBL" id="WEGH01000001">
    <property type="protein sequence ID" value="MQY03370.1"/>
    <property type="molecule type" value="Genomic_DNA"/>
</dbReference>
<feature type="domain" description="NIT" evidence="7">
    <location>
        <begin position="53"/>
        <end position="310"/>
    </location>
</feature>
<evidence type="ECO:0000313" key="8">
    <source>
        <dbReference type="EMBL" id="MQY03370.1"/>
    </source>
</evidence>
<evidence type="ECO:0000256" key="4">
    <source>
        <dbReference type="ARBA" id="ARBA00022679"/>
    </source>
</evidence>
<protein>
    <recommendedName>
        <fullName evidence="2">histidine kinase</fullName>
        <ecNumber evidence="2">2.7.13.3</ecNumber>
    </recommendedName>
</protein>
<dbReference type="Pfam" id="PF08376">
    <property type="entry name" value="NIT"/>
    <property type="match status" value="1"/>
</dbReference>
<dbReference type="PANTHER" id="PTHR45436:SF5">
    <property type="entry name" value="SENSOR HISTIDINE KINASE TRCS"/>
    <property type="match status" value="1"/>
</dbReference>
<dbReference type="InterPro" id="IPR036890">
    <property type="entry name" value="HATPase_C_sf"/>
</dbReference>
<dbReference type="Gene3D" id="3.30.565.10">
    <property type="entry name" value="Histidine kinase-like ATPase, C-terminal domain"/>
    <property type="match status" value="1"/>
</dbReference>
<comment type="caution">
    <text evidence="8">The sequence shown here is derived from an EMBL/GenBank/DDBJ whole genome shotgun (WGS) entry which is preliminary data.</text>
</comment>
<evidence type="ECO:0000256" key="2">
    <source>
        <dbReference type="ARBA" id="ARBA00012438"/>
    </source>
</evidence>
<evidence type="ECO:0000259" key="7">
    <source>
        <dbReference type="PROSITE" id="PS50906"/>
    </source>
</evidence>
<evidence type="ECO:0000256" key="3">
    <source>
        <dbReference type="ARBA" id="ARBA00022553"/>
    </source>
</evidence>
<dbReference type="AlphaFoldDB" id="A0A7K0BQ97"/>
<dbReference type="InterPro" id="IPR050428">
    <property type="entry name" value="TCS_sensor_his_kinase"/>
</dbReference>
<sequence>MTRRFSTIRARITLLVSVPLLSLVALWTFVTGVSFEDAYNLLQSGSFQQKVVLPTQRVVDTLQKERRQSTWRLGSTEPPTDGSTLAAQRAQTDKARAELRSGAADRGVRKALNRTVSARIDSLLQRLDTLDAVRRGIDERTTDRGQVLRVYSGMIDAGFEIYSAVAPKDGATASDARTLTAFGRAHEYLAREDALISGAQAAGRVTGAERAQFAQLVGARRYLADDTLPGLRPADRHRYQRLTASPEFQRLQTLEDEIIRGRAPKPGKNARAGQAVTAGSWRSSAEVVTTRLLEFENQVLAGVTERAEGMAGGVLTRLAIAGGLGLLAVVVSALIAWRVARRLVRECRTLAGRVVEFASFRLPALAEQVRAGGDIDPSAEEVYDDRYEIKEIRQISSSFARTRRAVLIAASGEVAARRGLSEVFVNLARRNQALLHRQLSLLDTMERRVEDPSELSDLFRLDHLATRMRRHAEGLVILAGKTAGRGWRKPVPLVDVVRGAVAEVEDYPRVRVQPLPRIALLGSAVADVIHLIAEIVENATTFSPPQAPVLVSGHAVGNGYVLEVEDRGLGMDEDQVRNANRRLADPPEFDPADSAQLGLFVVARLAQRHGIKVTLRPSPYGGTTAIALLPASLIVEDPGPDQALRRSTGPMKVIAPPQAVADAAPAEGVVRLVADPVQAEFEPAPASPAPAPAPATAQAPEPAADEPPALTADGLPRRRRQANLAPQLRERVDARLAAEGRAPAPAPAPAPEPDPAPEPAEPSMPLAAPVPPSEAEADPDAPRSPEAMRSMMSAMQAGWRRGRHEAGQDDSGPSHPEQEDDTP</sequence>
<name>A0A7K0BQ97_9ACTN</name>
<proteinExistence type="predicted"/>
<accession>A0A7K0BQ97</accession>
<feature type="region of interest" description="Disordered" evidence="6">
    <location>
        <begin position="681"/>
        <end position="823"/>
    </location>
</feature>
<dbReference type="PANTHER" id="PTHR45436">
    <property type="entry name" value="SENSOR HISTIDINE KINASE YKOH"/>
    <property type="match status" value="1"/>
</dbReference>
<gene>
    <name evidence="8" type="ORF">ACRB68_14120</name>
</gene>
<dbReference type="GO" id="GO:0004673">
    <property type="term" value="F:protein histidine kinase activity"/>
    <property type="evidence" value="ECO:0007669"/>
    <property type="project" value="UniProtKB-EC"/>
</dbReference>
<dbReference type="Pfam" id="PF02518">
    <property type="entry name" value="HATPase_c"/>
    <property type="match status" value="1"/>
</dbReference>
<dbReference type="GO" id="GO:0005886">
    <property type="term" value="C:plasma membrane"/>
    <property type="evidence" value="ECO:0007669"/>
    <property type="project" value="TreeGrafter"/>
</dbReference>
<feature type="compositionally biased region" description="Polar residues" evidence="6">
    <location>
        <begin position="70"/>
        <end position="90"/>
    </location>
</feature>
<keyword evidence="5" id="KW-0418">Kinase</keyword>
<feature type="region of interest" description="Disordered" evidence="6">
    <location>
        <begin position="68"/>
        <end position="92"/>
    </location>
</feature>
<dbReference type="SUPFAM" id="SSF55874">
    <property type="entry name" value="ATPase domain of HSP90 chaperone/DNA topoisomerase II/histidine kinase"/>
    <property type="match status" value="1"/>
</dbReference>
<feature type="compositionally biased region" description="Low complexity" evidence="6">
    <location>
        <begin position="694"/>
        <end position="709"/>
    </location>
</feature>
<keyword evidence="9" id="KW-1185">Reference proteome</keyword>
<dbReference type="InterPro" id="IPR013587">
    <property type="entry name" value="Nitrate/nitrite_sensing"/>
</dbReference>